<name>A0A8H3FZM8_9LECA</name>
<organism evidence="1 2">
    <name type="scientific">Alectoria fallacina</name>
    <dbReference type="NCBI Taxonomy" id="1903189"/>
    <lineage>
        <taxon>Eukaryota</taxon>
        <taxon>Fungi</taxon>
        <taxon>Dikarya</taxon>
        <taxon>Ascomycota</taxon>
        <taxon>Pezizomycotina</taxon>
        <taxon>Lecanoromycetes</taxon>
        <taxon>OSLEUM clade</taxon>
        <taxon>Lecanoromycetidae</taxon>
        <taxon>Lecanorales</taxon>
        <taxon>Lecanorineae</taxon>
        <taxon>Parmeliaceae</taxon>
        <taxon>Alectoria</taxon>
    </lineage>
</organism>
<keyword evidence="2" id="KW-1185">Reference proteome</keyword>
<accession>A0A8H3FZM8</accession>
<proteinExistence type="predicted"/>
<dbReference type="Proteomes" id="UP000664203">
    <property type="component" value="Unassembled WGS sequence"/>
</dbReference>
<dbReference type="EMBL" id="CAJPDR010000403">
    <property type="protein sequence ID" value="CAF9935231.1"/>
    <property type="molecule type" value="Genomic_DNA"/>
</dbReference>
<reference evidence="1" key="1">
    <citation type="submission" date="2021-03" db="EMBL/GenBank/DDBJ databases">
        <authorList>
            <person name="Tagirdzhanova G."/>
        </authorList>
    </citation>
    <scope>NUCLEOTIDE SEQUENCE</scope>
</reference>
<dbReference type="Gene3D" id="3.80.10.10">
    <property type="entry name" value="Ribonuclease Inhibitor"/>
    <property type="match status" value="1"/>
</dbReference>
<gene>
    <name evidence="1" type="ORF">ALECFALPRED_006341</name>
</gene>
<dbReference type="OrthoDB" id="5329404at2759"/>
<dbReference type="SUPFAM" id="SSF52047">
    <property type="entry name" value="RNI-like"/>
    <property type="match status" value="1"/>
</dbReference>
<evidence type="ECO:0000313" key="2">
    <source>
        <dbReference type="Proteomes" id="UP000664203"/>
    </source>
</evidence>
<comment type="caution">
    <text evidence="1">The sequence shown here is derived from an EMBL/GenBank/DDBJ whole genome shotgun (WGS) entry which is preliminary data.</text>
</comment>
<sequence>MANALQALDVDVQLIILDIFTFNNSRRDVNGRLIRQLLADDDLGAKVREIRILWAPSTKLQHGEGSKGDLELLGQALPRLTGLKTFIWDAHYPILSWLLEILQTHHPQCSLYTRHPASQGSAQTLPRLCGSPCLFSLDVTLTIGQFQAFKELQKVLTSALNLRDLTITSTFNSPYVSPYQEQEEPEPLQLRSLELDGPLFITFKLPVAWPILERLSLGSLFYLPSFSSDIAGLKSLRLRIGDLDEIPILSSILQRCKKLEVLDLTGPLSGIQMAEEDFWENVGRGLTKLRLHEDDNPDRVGKRPYLSTMDMGRMAKCFPNLHSLGLDIHCNGKEWPYTMLKHIANDFWFLVHLELNVLIENPQHDHPTSPKAILDSVPEIWTCLWQEITHSRARRGHSIAQPRLRSLDLIAGSYPSSEDWCVDQQRFTFDLSDRDDEARLGIAHVNCTEVKALLSKLSPAGPLWTHQQELIMNTANERARKGPHIKMPSVMDREMVRPSPFWDRLDQNRFYYR</sequence>
<dbReference type="AlphaFoldDB" id="A0A8H3FZM8"/>
<protein>
    <submittedName>
        <fullName evidence="1">Uncharacterized protein</fullName>
    </submittedName>
</protein>
<dbReference type="InterPro" id="IPR032675">
    <property type="entry name" value="LRR_dom_sf"/>
</dbReference>
<evidence type="ECO:0000313" key="1">
    <source>
        <dbReference type="EMBL" id="CAF9935231.1"/>
    </source>
</evidence>